<proteinExistence type="predicted"/>
<name>A0ABY0CTQ2_9DELT</name>
<evidence type="ECO:0000313" key="2">
    <source>
        <dbReference type="EMBL" id="RVU44061.1"/>
    </source>
</evidence>
<feature type="transmembrane region" description="Helical" evidence="1">
    <location>
        <begin position="369"/>
        <end position="390"/>
    </location>
</feature>
<comment type="caution">
    <text evidence="2">The sequence shown here is derived from an EMBL/GenBank/DDBJ whole genome shotgun (WGS) entry which is preliminary data.</text>
</comment>
<keyword evidence="1" id="KW-1133">Transmembrane helix</keyword>
<accession>A0ABY0CTQ2</accession>
<feature type="transmembrane region" description="Helical" evidence="1">
    <location>
        <begin position="432"/>
        <end position="453"/>
    </location>
</feature>
<keyword evidence="3" id="KW-1185">Reference proteome</keyword>
<gene>
    <name evidence="2" type="ORF">EA187_10935</name>
</gene>
<evidence type="ECO:0000256" key="1">
    <source>
        <dbReference type="SAM" id="Phobius"/>
    </source>
</evidence>
<evidence type="ECO:0000313" key="3">
    <source>
        <dbReference type="Proteomes" id="UP000282926"/>
    </source>
</evidence>
<protein>
    <submittedName>
        <fullName evidence="2">Uncharacterized protein</fullName>
    </submittedName>
</protein>
<reference evidence="2 3" key="1">
    <citation type="submission" date="2019-01" db="EMBL/GenBank/DDBJ databases">
        <title>Lujinxingia litoralis gen. nov., sp. nov. and Lujinxingia sediminis gen. nov., sp. nov., new members in the order Bradymonadales, isolated from coastal sediment.</title>
        <authorList>
            <person name="Li C.-M."/>
        </authorList>
    </citation>
    <scope>NUCLEOTIDE SEQUENCE [LARGE SCALE GENOMIC DNA]</scope>
    <source>
        <strain evidence="2 3">SEH01</strain>
    </source>
</reference>
<keyword evidence="1" id="KW-0812">Transmembrane</keyword>
<keyword evidence="1" id="KW-0472">Membrane</keyword>
<dbReference type="Proteomes" id="UP000282926">
    <property type="component" value="Unassembled WGS sequence"/>
</dbReference>
<dbReference type="RefSeq" id="WP_127780288.1">
    <property type="nucleotide sequence ID" value="NZ_SADD01000005.1"/>
</dbReference>
<organism evidence="2 3">
    <name type="scientific">Lujinxingia sediminis</name>
    <dbReference type="NCBI Taxonomy" id="2480984"/>
    <lineage>
        <taxon>Bacteria</taxon>
        <taxon>Deltaproteobacteria</taxon>
        <taxon>Bradymonadales</taxon>
        <taxon>Lujinxingiaceae</taxon>
        <taxon>Lujinxingia</taxon>
    </lineage>
</organism>
<dbReference type="EMBL" id="SADD01000005">
    <property type="protein sequence ID" value="RVU44061.1"/>
    <property type="molecule type" value="Genomic_DNA"/>
</dbReference>
<sequence length="488" mass="52096">MRSDVKWGVGAGVMAVTQLLVSLAWAQPLIWEPAPDGPARVAVLPIDSYDEDVAAAATAAELLSDWSSVQVVEVRGGLAPMSPQRQEELVTWAREAEQAYFYEGAPAAAALLDGAVQRLLDTPEEWGGDPPAASAVHDAGLYMVRALLDMGEDERASALVDRLASLFVARSVLGRRWPPEVAEQWQQARQNLAHYETTLTVRAQDGWDCPIVIYGQEVHVDRLRVKPGQRYILASLCEGESRIDEAAWSVGGLTPGENLVGYWPSIVPGRRVDGDELHAMAMTLGVDDIVMIGSGDYCDATQSIKEGQACISSSRVGDEEHAELIDLSDPLAAHRSLGAVLPRLYERAGAPGRPKTLAAAPTPPSRSPVVWAAPTTLMVAGGAWLGYALASQHRYDCSAQTGGESWLSCESTQAMTFTSDEARQSQARSIHLHRLGASITLGLGAAILGALILDRVGADEPARIPSTAPGFDVSLSSTGATLSWEGQF</sequence>